<evidence type="ECO:0000313" key="19">
    <source>
        <dbReference type="Proteomes" id="UP001143372"/>
    </source>
</evidence>
<dbReference type="NCBIfam" id="TIGR01373">
    <property type="entry name" value="soxB"/>
    <property type="match status" value="1"/>
</dbReference>
<evidence type="ECO:0000256" key="1">
    <source>
        <dbReference type="ARBA" id="ARBA00001917"/>
    </source>
</evidence>
<dbReference type="Gene3D" id="3.50.50.60">
    <property type="entry name" value="FAD/NAD(P)-binding domain"/>
    <property type="match status" value="1"/>
</dbReference>
<feature type="domain" description="Rhodanese" evidence="17">
    <location>
        <begin position="74"/>
        <end position="118"/>
    </location>
</feature>
<comment type="catalytic activity">
    <reaction evidence="15">
        <text>sarcosine + O2 + H2O = formaldehyde + glycine + H2O2</text>
        <dbReference type="Rhea" id="RHEA:13313"/>
        <dbReference type="ChEBI" id="CHEBI:15377"/>
        <dbReference type="ChEBI" id="CHEBI:15379"/>
        <dbReference type="ChEBI" id="CHEBI:16240"/>
        <dbReference type="ChEBI" id="CHEBI:16842"/>
        <dbReference type="ChEBI" id="CHEBI:57305"/>
        <dbReference type="ChEBI" id="CHEBI:57433"/>
    </reaction>
</comment>
<dbReference type="GO" id="GO:0046653">
    <property type="term" value="P:tetrahydrofolate metabolic process"/>
    <property type="evidence" value="ECO:0007669"/>
    <property type="project" value="InterPro"/>
</dbReference>
<evidence type="ECO:0000256" key="13">
    <source>
        <dbReference type="ARBA" id="ARBA00044216"/>
    </source>
</evidence>
<dbReference type="PROSITE" id="PS50206">
    <property type="entry name" value="RHODANESE_3"/>
    <property type="match status" value="1"/>
</dbReference>
<dbReference type="AlphaFoldDB" id="A0A9W6MUM3"/>
<evidence type="ECO:0000256" key="4">
    <source>
        <dbReference type="ARBA" id="ARBA00022490"/>
    </source>
</evidence>
<evidence type="ECO:0000256" key="8">
    <source>
        <dbReference type="ARBA" id="ARBA00022827"/>
    </source>
</evidence>
<comment type="subcellular location">
    <subcellularLocation>
        <location evidence="3">Cytoplasm</location>
    </subcellularLocation>
</comment>
<evidence type="ECO:0000256" key="2">
    <source>
        <dbReference type="ARBA" id="ARBA00001974"/>
    </source>
</evidence>
<keyword evidence="7" id="KW-0547">Nucleotide-binding</keyword>
<evidence type="ECO:0000313" key="18">
    <source>
        <dbReference type="EMBL" id="GLK66971.1"/>
    </source>
</evidence>
<protein>
    <recommendedName>
        <fullName evidence="12">Sarcosine oxidase subunit beta</fullName>
        <ecNumber evidence="11">1.5.3.24</ecNumber>
    </recommendedName>
    <alternativeName>
        <fullName evidence="13">Sarcosine oxidase (5,10-methylenetetrahydrofolate-forming) subunit beta</fullName>
    </alternativeName>
    <alternativeName>
        <fullName evidence="14">Tetrameric sarcosine oxidase subunit beta</fullName>
    </alternativeName>
</protein>
<dbReference type="InterPro" id="IPR036188">
    <property type="entry name" value="FAD/NAD-bd_sf"/>
</dbReference>
<keyword evidence="6" id="KW-0288">FMN</keyword>
<dbReference type="InterPro" id="IPR006076">
    <property type="entry name" value="FAD-dep_OxRdtase"/>
</dbReference>
<dbReference type="Gene3D" id="3.30.9.10">
    <property type="entry name" value="D-Amino Acid Oxidase, subunit A, domain 2"/>
    <property type="match status" value="1"/>
</dbReference>
<evidence type="ECO:0000259" key="17">
    <source>
        <dbReference type="PROSITE" id="PS50206"/>
    </source>
</evidence>
<comment type="cofactor">
    <cofactor evidence="2">
        <name>FAD</name>
        <dbReference type="ChEBI" id="CHEBI:57692"/>
    </cofactor>
</comment>
<evidence type="ECO:0000256" key="5">
    <source>
        <dbReference type="ARBA" id="ARBA00022630"/>
    </source>
</evidence>
<dbReference type="GO" id="GO:0008115">
    <property type="term" value="F:sarcosine oxidase activity"/>
    <property type="evidence" value="ECO:0007669"/>
    <property type="project" value="InterPro"/>
</dbReference>
<evidence type="ECO:0000256" key="6">
    <source>
        <dbReference type="ARBA" id="ARBA00022643"/>
    </source>
</evidence>
<keyword evidence="9" id="KW-0560">Oxidoreductase</keyword>
<comment type="catalytic activity">
    <reaction evidence="16">
        <text>sarcosine + (6S)-5,6,7,8-tetrahydrofolate + O2 = (6R)-5,10-methylene-5,6,7,8-tetrahydrofolate + glycine + H2O2</text>
        <dbReference type="Rhea" id="RHEA:70455"/>
        <dbReference type="ChEBI" id="CHEBI:15379"/>
        <dbReference type="ChEBI" id="CHEBI:15636"/>
        <dbReference type="ChEBI" id="CHEBI:16240"/>
        <dbReference type="ChEBI" id="CHEBI:57305"/>
        <dbReference type="ChEBI" id="CHEBI:57433"/>
        <dbReference type="ChEBI" id="CHEBI:57453"/>
        <dbReference type="EC" id="1.5.3.24"/>
    </reaction>
</comment>
<gene>
    <name evidence="18" type="ORF">GCM10008179_06090</name>
</gene>
<reference evidence="18" key="2">
    <citation type="submission" date="2023-01" db="EMBL/GenBank/DDBJ databases">
        <authorList>
            <person name="Sun Q."/>
            <person name="Evtushenko L."/>
        </authorList>
    </citation>
    <scope>NUCLEOTIDE SEQUENCE</scope>
    <source>
        <strain evidence="18">VKM B-2347</strain>
    </source>
</reference>
<dbReference type="InterPro" id="IPR006278">
    <property type="entry name" value="SoxB"/>
</dbReference>
<keyword evidence="5" id="KW-0285">Flavoprotein</keyword>
<evidence type="ECO:0000256" key="16">
    <source>
        <dbReference type="ARBA" id="ARBA00048917"/>
    </source>
</evidence>
<dbReference type="SUPFAM" id="SSF51905">
    <property type="entry name" value="FAD/NAD(P)-binding domain"/>
    <property type="match status" value="1"/>
</dbReference>
<dbReference type="Pfam" id="PF01266">
    <property type="entry name" value="DAO"/>
    <property type="match status" value="1"/>
</dbReference>
<keyword evidence="8" id="KW-0274">FAD</keyword>
<dbReference type="GO" id="GO:0000166">
    <property type="term" value="F:nucleotide binding"/>
    <property type="evidence" value="ECO:0007669"/>
    <property type="project" value="UniProtKB-KW"/>
</dbReference>
<name>A0A9W6MUM3_9HYPH</name>
<dbReference type="PROSITE" id="PS51257">
    <property type="entry name" value="PROKAR_LIPOPROTEIN"/>
    <property type="match status" value="1"/>
</dbReference>
<comment type="cofactor">
    <cofactor evidence="1">
        <name>FMN</name>
        <dbReference type="ChEBI" id="CHEBI:58210"/>
    </cofactor>
</comment>
<evidence type="ECO:0000256" key="12">
    <source>
        <dbReference type="ARBA" id="ARBA00044150"/>
    </source>
</evidence>
<proteinExistence type="inferred from homology"/>
<evidence type="ECO:0000256" key="14">
    <source>
        <dbReference type="ARBA" id="ARBA00044295"/>
    </source>
</evidence>
<dbReference type="PANTHER" id="PTHR13847">
    <property type="entry name" value="SARCOSINE DEHYDROGENASE-RELATED"/>
    <property type="match status" value="1"/>
</dbReference>
<reference evidence="18" key="1">
    <citation type="journal article" date="2014" name="Int. J. Syst. Evol. Microbiol.">
        <title>Complete genome sequence of Corynebacterium casei LMG S-19264T (=DSM 44701T), isolated from a smear-ripened cheese.</title>
        <authorList>
            <consortium name="US DOE Joint Genome Institute (JGI-PGF)"/>
            <person name="Walter F."/>
            <person name="Albersmeier A."/>
            <person name="Kalinowski J."/>
            <person name="Ruckert C."/>
        </authorList>
    </citation>
    <scope>NUCLEOTIDE SEQUENCE</scope>
    <source>
        <strain evidence="18">VKM B-2347</strain>
    </source>
</reference>
<comment type="caution">
    <text evidence="18">The sequence shown here is derived from an EMBL/GenBank/DDBJ whole genome shotgun (WGS) entry which is preliminary data.</text>
</comment>
<evidence type="ECO:0000256" key="9">
    <source>
        <dbReference type="ARBA" id="ARBA00023002"/>
    </source>
</evidence>
<dbReference type="InterPro" id="IPR001763">
    <property type="entry name" value="Rhodanese-like_dom"/>
</dbReference>
<dbReference type="EMBL" id="BSFI01000002">
    <property type="protein sequence ID" value="GLK66971.1"/>
    <property type="molecule type" value="Genomic_DNA"/>
</dbReference>
<organism evidence="18 19">
    <name type="scientific">Hansschlegelia plantiphila</name>
    <dbReference type="NCBI Taxonomy" id="374655"/>
    <lineage>
        <taxon>Bacteria</taxon>
        <taxon>Pseudomonadati</taxon>
        <taxon>Pseudomonadota</taxon>
        <taxon>Alphaproteobacteria</taxon>
        <taxon>Hyphomicrobiales</taxon>
        <taxon>Methylopilaceae</taxon>
        <taxon>Hansschlegelia</taxon>
    </lineage>
</organism>
<dbReference type="EC" id="1.5.3.24" evidence="11"/>
<keyword evidence="4" id="KW-0963">Cytoplasm</keyword>
<dbReference type="SUPFAM" id="SSF54373">
    <property type="entry name" value="FAD-linked reductases, C-terminal domain"/>
    <property type="match status" value="1"/>
</dbReference>
<comment type="similarity">
    <text evidence="10">Belongs to the SoxB family.</text>
</comment>
<evidence type="ECO:0000256" key="15">
    <source>
        <dbReference type="ARBA" id="ARBA00047316"/>
    </source>
</evidence>
<evidence type="ECO:0000256" key="10">
    <source>
        <dbReference type="ARBA" id="ARBA00043973"/>
    </source>
</evidence>
<dbReference type="GO" id="GO:0005737">
    <property type="term" value="C:cytoplasm"/>
    <property type="evidence" value="ECO:0007669"/>
    <property type="project" value="UniProtKB-SubCell"/>
</dbReference>
<keyword evidence="19" id="KW-1185">Reference proteome</keyword>
<evidence type="ECO:0000256" key="11">
    <source>
        <dbReference type="ARBA" id="ARBA00044044"/>
    </source>
</evidence>
<dbReference type="Proteomes" id="UP001143372">
    <property type="component" value="Unassembled WGS sequence"/>
</dbReference>
<dbReference type="PANTHER" id="PTHR13847:SF287">
    <property type="entry name" value="FAD-DEPENDENT OXIDOREDUCTASE DOMAIN-CONTAINING PROTEIN 1"/>
    <property type="match status" value="1"/>
</dbReference>
<sequence>MKDRSLLRRAVAKPQIAVAVGQACRRTQRHDPAVLRGRPMRRFSLASLLKEAVDGHQGWGRQWRAPDPKPAYDVVIVGGGGHGLATAYYLATVHGITNVAVLEKGWIGGGNTGRNTTIIRSNYLYDESAHLYEHALKLWEGLSQELNYNVMFSQRGVLMLAHNAHDVQSFKRHVYANRLNGIDNEWLSAEECKAFCPPLDISPDVRYPVVGGALQRRAGTARHDAVAWGYARGADARGVDIIQNCEVTGVRRDASGAATGVETTRGFIRAGRIGVVAAGNTSRVMAMADVRMPLESYPLQALVSEPVKPVFPCVVMSNAVHAYISQSDKGELVIGAGTDQYTSYSQQGGLHITTHTLDAICEIFPQFTRMRMLRSWGGIVDVTPDRSPIIGRTPVDNLFVNCGWGTGGFKATPGSGHVFAHTLATGQPHPINAPFTLDRFRTGRLIDEAAAAAVAH</sequence>
<accession>A0A9W6MUM3</accession>
<evidence type="ECO:0000256" key="7">
    <source>
        <dbReference type="ARBA" id="ARBA00022741"/>
    </source>
</evidence>
<evidence type="ECO:0000256" key="3">
    <source>
        <dbReference type="ARBA" id="ARBA00004496"/>
    </source>
</evidence>